<proteinExistence type="predicted"/>
<dbReference type="GO" id="GO:0016301">
    <property type="term" value="F:kinase activity"/>
    <property type="evidence" value="ECO:0007669"/>
    <property type="project" value="UniProtKB-KW"/>
</dbReference>
<evidence type="ECO:0000256" key="2">
    <source>
        <dbReference type="ARBA" id="ARBA00022777"/>
    </source>
</evidence>
<feature type="region of interest" description="Disordered" evidence="4">
    <location>
        <begin position="1"/>
        <end position="27"/>
    </location>
</feature>
<dbReference type="Gene3D" id="3.30.565.10">
    <property type="entry name" value="Histidine kinase-like ATPase, C-terminal domain"/>
    <property type="match status" value="1"/>
</dbReference>
<sequence length="453" mass="48088">MEQTSQTTHQPPASGPAGSAGSPVWVPRKAHRSRRDSYLGGVAGGLAEHLGVDPVLVRGFFVLSTLAAFGLVLYLALWVMLPMDNRPEPSSPGLESATRRGLRPGRPDSRRRDTGILLALAAVVFGVAGLTDVATGSLHLLWPGAFAVLGVSVLWLQADEAQRERWRHAGERVGIARILLGSGGAAAWARLVAGAGLLVTALVIFAAQSGQVTVARDMVVAGILGMGGLAIVLGPWLFSLASELTDERAERIRTQERADVAAHLHDSVLQTLAMIQRSSGDPPTVARLARAQERDLRQWLYGDQAAPEGTLAASLSAVAAEAEDLHGVPVEVVTVGDRPTTAELVPLVGATREAVLNAVRHSGAPRVDVYAEMAGDHVEVFVRDRGRGFDLAAVPQDRQGVRGSVIGRMERHGGSAEVRSSPEGGTEVRLSMPVRTQPQQQVPEQAHDQEETR</sequence>
<feature type="transmembrane region" description="Helical" evidence="5">
    <location>
        <begin position="178"/>
        <end position="206"/>
    </location>
</feature>
<dbReference type="Proteomes" id="UP001183648">
    <property type="component" value="Unassembled WGS sequence"/>
</dbReference>
<dbReference type="EMBL" id="JAVDYG010000001">
    <property type="protein sequence ID" value="MDR7363910.1"/>
    <property type="molecule type" value="Genomic_DNA"/>
</dbReference>
<protein>
    <submittedName>
        <fullName evidence="7">Signal transduction histidine kinase/phage shock protein PspC (Stress-responsive transcriptional regulator)</fullName>
    </submittedName>
</protein>
<keyword evidence="8" id="KW-1185">Reference proteome</keyword>
<dbReference type="SMART" id="SM00387">
    <property type="entry name" value="HATPase_c"/>
    <property type="match status" value="1"/>
</dbReference>
<accession>A0ABU2BZS3</accession>
<keyword evidence="3" id="KW-0902">Two-component regulatory system</keyword>
<dbReference type="Pfam" id="PF04024">
    <property type="entry name" value="PspC"/>
    <property type="match status" value="1"/>
</dbReference>
<dbReference type="PANTHER" id="PTHR24421">
    <property type="entry name" value="NITRATE/NITRITE SENSOR PROTEIN NARX-RELATED"/>
    <property type="match status" value="1"/>
</dbReference>
<evidence type="ECO:0000313" key="8">
    <source>
        <dbReference type="Proteomes" id="UP001183648"/>
    </source>
</evidence>
<evidence type="ECO:0000256" key="5">
    <source>
        <dbReference type="SAM" id="Phobius"/>
    </source>
</evidence>
<dbReference type="PANTHER" id="PTHR24421:SF61">
    <property type="entry name" value="OXYGEN SENSOR HISTIDINE KINASE NREB"/>
    <property type="match status" value="1"/>
</dbReference>
<dbReference type="SUPFAM" id="SSF55874">
    <property type="entry name" value="ATPase domain of HSP90 chaperone/DNA topoisomerase II/histidine kinase"/>
    <property type="match status" value="1"/>
</dbReference>
<dbReference type="InterPro" id="IPR007168">
    <property type="entry name" value="Phageshock_PspC_N"/>
</dbReference>
<feature type="compositionally biased region" description="Polar residues" evidence="4">
    <location>
        <begin position="434"/>
        <end position="443"/>
    </location>
</feature>
<evidence type="ECO:0000256" key="4">
    <source>
        <dbReference type="SAM" id="MobiDB-lite"/>
    </source>
</evidence>
<feature type="region of interest" description="Disordered" evidence="4">
    <location>
        <begin position="88"/>
        <end position="109"/>
    </location>
</feature>
<organism evidence="7 8">
    <name type="scientific">Nocardioides marmoribigeumensis</name>
    <dbReference type="NCBI Taxonomy" id="433649"/>
    <lineage>
        <taxon>Bacteria</taxon>
        <taxon>Bacillati</taxon>
        <taxon>Actinomycetota</taxon>
        <taxon>Actinomycetes</taxon>
        <taxon>Propionibacteriales</taxon>
        <taxon>Nocardioidaceae</taxon>
        <taxon>Nocardioides</taxon>
    </lineage>
</organism>
<feature type="region of interest" description="Disordered" evidence="4">
    <location>
        <begin position="402"/>
        <end position="453"/>
    </location>
</feature>
<feature type="domain" description="Histidine kinase/HSP90-like ATPase" evidence="6">
    <location>
        <begin position="342"/>
        <end position="436"/>
    </location>
</feature>
<keyword evidence="5" id="KW-0472">Membrane</keyword>
<evidence type="ECO:0000256" key="3">
    <source>
        <dbReference type="ARBA" id="ARBA00023012"/>
    </source>
</evidence>
<feature type="transmembrane region" description="Helical" evidence="5">
    <location>
        <begin position="140"/>
        <end position="158"/>
    </location>
</feature>
<feature type="compositionally biased region" description="Low complexity" evidence="4">
    <location>
        <begin position="11"/>
        <end position="23"/>
    </location>
</feature>
<keyword evidence="5" id="KW-0812">Transmembrane</keyword>
<dbReference type="RefSeq" id="WP_310304841.1">
    <property type="nucleotide sequence ID" value="NZ_BAAAPS010000005.1"/>
</dbReference>
<dbReference type="CDD" id="cd16917">
    <property type="entry name" value="HATPase_UhpB-NarQ-NarX-like"/>
    <property type="match status" value="1"/>
</dbReference>
<feature type="transmembrane region" description="Helical" evidence="5">
    <location>
        <begin position="116"/>
        <end position="134"/>
    </location>
</feature>
<feature type="transmembrane region" description="Helical" evidence="5">
    <location>
        <begin position="218"/>
        <end position="238"/>
    </location>
</feature>
<keyword evidence="2 7" id="KW-0418">Kinase</keyword>
<evidence type="ECO:0000313" key="7">
    <source>
        <dbReference type="EMBL" id="MDR7363910.1"/>
    </source>
</evidence>
<dbReference type="Pfam" id="PF02518">
    <property type="entry name" value="HATPase_c"/>
    <property type="match status" value="1"/>
</dbReference>
<evidence type="ECO:0000256" key="1">
    <source>
        <dbReference type="ARBA" id="ARBA00022679"/>
    </source>
</evidence>
<keyword evidence="5" id="KW-1133">Transmembrane helix</keyword>
<dbReference type="InterPro" id="IPR036890">
    <property type="entry name" value="HATPase_C_sf"/>
</dbReference>
<feature type="compositionally biased region" description="Polar residues" evidence="4">
    <location>
        <begin position="1"/>
        <end position="10"/>
    </location>
</feature>
<name>A0ABU2BZS3_9ACTN</name>
<reference evidence="7 8" key="1">
    <citation type="submission" date="2023-07" db="EMBL/GenBank/DDBJ databases">
        <title>Sequencing the genomes of 1000 actinobacteria strains.</title>
        <authorList>
            <person name="Klenk H.-P."/>
        </authorList>
    </citation>
    <scope>NUCLEOTIDE SEQUENCE [LARGE SCALE GENOMIC DNA]</scope>
    <source>
        <strain evidence="7 8">DSM 19426</strain>
    </source>
</reference>
<feature type="transmembrane region" description="Helical" evidence="5">
    <location>
        <begin position="60"/>
        <end position="81"/>
    </location>
</feature>
<keyword evidence="1" id="KW-0808">Transferase</keyword>
<dbReference type="InterPro" id="IPR003594">
    <property type="entry name" value="HATPase_dom"/>
</dbReference>
<evidence type="ECO:0000259" key="6">
    <source>
        <dbReference type="SMART" id="SM00387"/>
    </source>
</evidence>
<gene>
    <name evidence="7" type="ORF">J2S63_003463</name>
</gene>
<dbReference type="InterPro" id="IPR050482">
    <property type="entry name" value="Sensor_HK_TwoCompSys"/>
</dbReference>
<comment type="caution">
    <text evidence="7">The sequence shown here is derived from an EMBL/GenBank/DDBJ whole genome shotgun (WGS) entry which is preliminary data.</text>
</comment>